<proteinExistence type="predicted"/>
<dbReference type="Pfam" id="PF03966">
    <property type="entry name" value="Trm112p"/>
    <property type="match status" value="1"/>
</dbReference>
<name>A0A0K1PAU1_9BACT</name>
<accession>A0A0K1PAU1</accession>
<dbReference type="EMBL" id="CP012332">
    <property type="protein sequence ID" value="AKU90622.1"/>
    <property type="molecule type" value="Genomic_DNA"/>
</dbReference>
<reference evidence="1 2" key="1">
    <citation type="submission" date="2015-08" db="EMBL/GenBank/DDBJ databases">
        <authorList>
            <person name="Babu N.S."/>
            <person name="Beckwith C.J."/>
            <person name="Beseler K.G."/>
            <person name="Brison A."/>
            <person name="Carone J.V."/>
            <person name="Caskin T.P."/>
            <person name="Diamond M."/>
            <person name="Durham M.E."/>
            <person name="Foxe J.M."/>
            <person name="Go M."/>
            <person name="Henderson B.A."/>
            <person name="Jones I.B."/>
            <person name="McGettigan J.A."/>
            <person name="Micheletti S.J."/>
            <person name="Nasrallah M.E."/>
            <person name="Ortiz D."/>
            <person name="Piller C.R."/>
            <person name="Privatt S.R."/>
            <person name="Schneider S.L."/>
            <person name="Sharp S."/>
            <person name="Smith T.C."/>
            <person name="Stanton J.D."/>
            <person name="Ullery H.E."/>
            <person name="Wilson R.J."/>
            <person name="Serrano M.G."/>
            <person name="Buck G."/>
            <person name="Lee V."/>
            <person name="Wang Y."/>
            <person name="Carvalho R."/>
            <person name="Voegtly L."/>
            <person name="Shi R."/>
            <person name="Duckworth R."/>
            <person name="Johnson A."/>
            <person name="Loviza R."/>
            <person name="Walstead R."/>
            <person name="Shah Z."/>
            <person name="Kiflezghi M."/>
            <person name="Wade K."/>
            <person name="Ball S.L."/>
            <person name="Bradley K.W."/>
            <person name="Asai D.J."/>
            <person name="Bowman C.A."/>
            <person name="Russell D.A."/>
            <person name="Pope W.H."/>
            <person name="Jacobs-Sera D."/>
            <person name="Hendrix R.W."/>
            <person name="Hatfull G.F."/>
        </authorList>
    </citation>
    <scope>NUCLEOTIDE SEQUENCE [LARGE SCALE GENOMIC DNA]</scope>
    <source>
        <strain evidence="1 2">DSM 27710</strain>
    </source>
</reference>
<dbReference type="STRING" id="1391653.AKJ08_1009"/>
<gene>
    <name evidence="1" type="ORF">AKJ08_1009</name>
</gene>
<dbReference type="Proteomes" id="UP000055590">
    <property type="component" value="Chromosome"/>
</dbReference>
<evidence type="ECO:0000313" key="1">
    <source>
        <dbReference type="EMBL" id="AKU90622.1"/>
    </source>
</evidence>
<protein>
    <submittedName>
        <fullName evidence="1">Uncharacterized protein</fullName>
    </submittedName>
</protein>
<dbReference type="AlphaFoldDB" id="A0A0K1PAU1"/>
<keyword evidence="2" id="KW-1185">Reference proteome</keyword>
<dbReference type="KEGG" id="vin:AKJ08_1009"/>
<dbReference type="Gene3D" id="2.20.25.10">
    <property type="match status" value="1"/>
</dbReference>
<sequence length="70" mass="7823">MLERKGPPMALNVSELEELLACPKCKGDLEIHESIDEIHCRACRLIFPIRDGLPVMLVDEAAPLPADRRS</sequence>
<evidence type="ECO:0000313" key="2">
    <source>
        <dbReference type="Proteomes" id="UP000055590"/>
    </source>
</evidence>
<dbReference type="SUPFAM" id="SSF158997">
    <property type="entry name" value="Trm112p-like"/>
    <property type="match status" value="1"/>
</dbReference>
<organism evidence="1 2">
    <name type="scientific">Vulgatibacter incomptus</name>
    <dbReference type="NCBI Taxonomy" id="1391653"/>
    <lineage>
        <taxon>Bacteria</taxon>
        <taxon>Pseudomonadati</taxon>
        <taxon>Myxococcota</taxon>
        <taxon>Myxococcia</taxon>
        <taxon>Myxococcales</taxon>
        <taxon>Cystobacterineae</taxon>
        <taxon>Vulgatibacteraceae</taxon>
        <taxon>Vulgatibacter</taxon>
    </lineage>
</organism>
<dbReference type="InterPro" id="IPR005651">
    <property type="entry name" value="Trm112-like"/>
</dbReference>